<sequence length="80" mass="8636">MTLLAFRRMSDGSHPPAAADADHVIFFRPDAGHWHIRGRHGLAGGTASPEDLVDLEAWASRTALAHAEMARSMWSEGDAA</sequence>
<evidence type="ECO:0000313" key="2">
    <source>
        <dbReference type="Proteomes" id="UP000613160"/>
    </source>
</evidence>
<dbReference type="RefSeq" id="WP_188855472.1">
    <property type="nucleotide sequence ID" value="NZ_BMJJ01000024.1"/>
</dbReference>
<dbReference type="Proteomes" id="UP000613160">
    <property type="component" value="Unassembled WGS sequence"/>
</dbReference>
<gene>
    <name evidence="1" type="ORF">GCM10011335_53210</name>
</gene>
<reference evidence="1" key="2">
    <citation type="submission" date="2020-09" db="EMBL/GenBank/DDBJ databases">
        <authorList>
            <person name="Sun Q."/>
            <person name="Zhou Y."/>
        </authorList>
    </citation>
    <scope>NUCLEOTIDE SEQUENCE</scope>
    <source>
        <strain evidence="1">CGMCC 1.15493</strain>
    </source>
</reference>
<accession>A0A917DJ44</accession>
<protein>
    <submittedName>
        <fullName evidence="1">Uncharacterized protein</fullName>
    </submittedName>
</protein>
<name>A0A917DJ44_9HYPH</name>
<comment type="caution">
    <text evidence="1">The sequence shown here is derived from an EMBL/GenBank/DDBJ whole genome shotgun (WGS) entry which is preliminary data.</text>
</comment>
<reference evidence="1" key="1">
    <citation type="journal article" date="2014" name="Int. J. Syst. Evol. Microbiol.">
        <title>Complete genome sequence of Corynebacterium casei LMG S-19264T (=DSM 44701T), isolated from a smear-ripened cheese.</title>
        <authorList>
            <consortium name="US DOE Joint Genome Institute (JGI-PGF)"/>
            <person name="Walter F."/>
            <person name="Albersmeier A."/>
            <person name="Kalinowski J."/>
            <person name="Ruckert C."/>
        </authorList>
    </citation>
    <scope>NUCLEOTIDE SEQUENCE</scope>
    <source>
        <strain evidence="1">CGMCC 1.15493</strain>
    </source>
</reference>
<dbReference type="AlphaFoldDB" id="A0A917DJ44"/>
<evidence type="ECO:0000313" key="1">
    <source>
        <dbReference type="EMBL" id="GGD43944.1"/>
    </source>
</evidence>
<organism evidence="1 2">
    <name type="scientific">Aureimonas glaciei</name>
    <dbReference type="NCBI Taxonomy" id="1776957"/>
    <lineage>
        <taxon>Bacteria</taxon>
        <taxon>Pseudomonadati</taxon>
        <taxon>Pseudomonadota</taxon>
        <taxon>Alphaproteobacteria</taxon>
        <taxon>Hyphomicrobiales</taxon>
        <taxon>Aurantimonadaceae</taxon>
        <taxon>Aureimonas</taxon>
    </lineage>
</organism>
<keyword evidence="2" id="KW-1185">Reference proteome</keyword>
<dbReference type="EMBL" id="BMJJ01000024">
    <property type="protein sequence ID" value="GGD43944.1"/>
    <property type="molecule type" value="Genomic_DNA"/>
</dbReference>
<proteinExistence type="predicted"/>